<dbReference type="InterPro" id="IPR002014">
    <property type="entry name" value="VHS_dom"/>
</dbReference>
<dbReference type="PANTHER" id="PTHR47789:SF1">
    <property type="entry name" value="LAS SEVENTEEN-BINDING PROTEIN 5"/>
    <property type="match status" value="1"/>
</dbReference>
<dbReference type="GO" id="GO:0007034">
    <property type="term" value="P:vacuolar transport"/>
    <property type="evidence" value="ECO:0007669"/>
    <property type="project" value="UniProtKB-ARBA"/>
</dbReference>
<dbReference type="CDD" id="cd14232">
    <property type="entry name" value="GAT_LSB5"/>
    <property type="match status" value="1"/>
</dbReference>
<comment type="caution">
    <text evidence="3">The sequence shown here is derived from an EMBL/GenBank/DDBJ whole genome shotgun (WGS) entry which is preliminary data.</text>
</comment>
<dbReference type="InterPro" id="IPR045007">
    <property type="entry name" value="LSB5"/>
</dbReference>
<dbReference type="InterPro" id="IPR038425">
    <property type="entry name" value="GAT_sf"/>
</dbReference>
<feature type="region of interest" description="Disordered" evidence="1">
    <location>
        <begin position="330"/>
        <end position="405"/>
    </location>
</feature>
<dbReference type="GO" id="GO:0006897">
    <property type="term" value="P:endocytosis"/>
    <property type="evidence" value="ECO:0007669"/>
    <property type="project" value="InterPro"/>
</dbReference>
<dbReference type="Gene3D" id="1.25.40.90">
    <property type="match status" value="1"/>
</dbReference>
<dbReference type="PROSITE" id="PS50179">
    <property type="entry name" value="VHS"/>
    <property type="match status" value="1"/>
</dbReference>
<proteinExistence type="predicted"/>
<name>A0A8H7RVY4_9FUNG</name>
<feature type="region of interest" description="Disordered" evidence="1">
    <location>
        <begin position="145"/>
        <end position="229"/>
    </location>
</feature>
<dbReference type="SUPFAM" id="SSF48464">
    <property type="entry name" value="ENTH/VHS domain"/>
    <property type="match status" value="1"/>
</dbReference>
<dbReference type="Gene3D" id="1.20.58.160">
    <property type="match status" value="1"/>
</dbReference>
<feature type="domain" description="VHS" evidence="2">
    <location>
        <begin position="25"/>
        <end position="143"/>
    </location>
</feature>
<dbReference type="OrthoDB" id="10068368at2759"/>
<dbReference type="InterPro" id="IPR044103">
    <property type="entry name" value="GAT_LSB5"/>
</dbReference>
<sequence>MGIFTEEVQKTSITFYIERLSNYEETDWYIVQQLIESIQMQEAGPKEAIEAVRKRLKHGTTQQKLRVIDVLKLLMENTNDKFHRQFLSNEKMRERLGLILSSSSEDIKVRKALLSVMGAWAVKYKNEPGMHVLGEMYENGRKKLNLPKRIGSGSGATTPKSPSSATGTTPVMPPRPSTPTSQLQKRQSLPPTRNNNNDVRTKPRSSSTAGSTPRNITTNGGGSNSNTRRTFNLEQAKPKIIQEVALANQNVNNLINALKFINTSEDRWEIDLQHDARLQDYRQRCEESKKKIVRYARLVEDEEWIGTLLATNEELLKALELYETLSIGEIPNNMPSTPPSPLSPQHTRSPPPVPSSGLRSEETLRDLSGLKISSAPSPPPTTDSNVSRTSAENENPFADPFADPV</sequence>
<dbReference type="SUPFAM" id="SSF89009">
    <property type="entry name" value="GAT-like domain"/>
    <property type="match status" value="1"/>
</dbReference>
<dbReference type="GO" id="GO:0030479">
    <property type="term" value="C:actin cortical patch"/>
    <property type="evidence" value="ECO:0007669"/>
    <property type="project" value="TreeGrafter"/>
</dbReference>
<protein>
    <recommendedName>
        <fullName evidence="2">VHS domain-containing protein</fullName>
    </recommendedName>
</protein>
<evidence type="ECO:0000259" key="2">
    <source>
        <dbReference type="PROSITE" id="PS50179"/>
    </source>
</evidence>
<reference evidence="3 4" key="1">
    <citation type="submission" date="2020-12" db="EMBL/GenBank/DDBJ databases">
        <title>Metabolic potential, ecology and presence of endohyphal bacteria is reflected in genomic diversity of Mucoromycotina.</title>
        <authorList>
            <person name="Muszewska A."/>
            <person name="Okrasinska A."/>
            <person name="Steczkiewicz K."/>
            <person name="Drgas O."/>
            <person name="Orlowska M."/>
            <person name="Perlinska-Lenart U."/>
            <person name="Aleksandrzak-Piekarczyk T."/>
            <person name="Szatraj K."/>
            <person name="Zielenkiewicz U."/>
            <person name="Pilsyk S."/>
            <person name="Malc E."/>
            <person name="Mieczkowski P."/>
            <person name="Kruszewska J.S."/>
            <person name="Biernat P."/>
            <person name="Pawlowska J."/>
        </authorList>
    </citation>
    <scope>NUCLEOTIDE SEQUENCE [LARGE SCALE GENOMIC DNA]</scope>
    <source>
        <strain evidence="3 4">CBS 142.35</strain>
    </source>
</reference>
<dbReference type="SMART" id="SM00288">
    <property type="entry name" value="VHS"/>
    <property type="match status" value="1"/>
</dbReference>
<feature type="compositionally biased region" description="Low complexity" evidence="1">
    <location>
        <begin position="214"/>
        <end position="229"/>
    </location>
</feature>
<keyword evidence="4" id="KW-1185">Reference proteome</keyword>
<evidence type="ECO:0000313" key="4">
    <source>
        <dbReference type="Proteomes" id="UP000646827"/>
    </source>
</evidence>
<evidence type="ECO:0000256" key="1">
    <source>
        <dbReference type="SAM" id="MobiDB-lite"/>
    </source>
</evidence>
<dbReference type="GO" id="GO:0043130">
    <property type="term" value="F:ubiquitin binding"/>
    <property type="evidence" value="ECO:0007669"/>
    <property type="project" value="InterPro"/>
</dbReference>
<dbReference type="Pfam" id="PF00790">
    <property type="entry name" value="VHS"/>
    <property type="match status" value="1"/>
</dbReference>
<dbReference type="PANTHER" id="PTHR47789">
    <property type="entry name" value="LAS SEVENTEEN-BINDING PROTEIN 5"/>
    <property type="match status" value="1"/>
</dbReference>
<evidence type="ECO:0000313" key="3">
    <source>
        <dbReference type="EMBL" id="KAG2218252.1"/>
    </source>
</evidence>
<dbReference type="GO" id="GO:0035091">
    <property type="term" value="F:phosphatidylinositol binding"/>
    <property type="evidence" value="ECO:0007669"/>
    <property type="project" value="InterPro"/>
</dbReference>
<feature type="compositionally biased region" description="Polar residues" evidence="1">
    <location>
        <begin position="155"/>
        <end position="169"/>
    </location>
</feature>
<dbReference type="InterPro" id="IPR008942">
    <property type="entry name" value="ENTH_VHS"/>
</dbReference>
<dbReference type="Proteomes" id="UP000646827">
    <property type="component" value="Unassembled WGS sequence"/>
</dbReference>
<organism evidence="3 4">
    <name type="scientific">Circinella minor</name>
    <dbReference type="NCBI Taxonomy" id="1195481"/>
    <lineage>
        <taxon>Eukaryota</taxon>
        <taxon>Fungi</taxon>
        <taxon>Fungi incertae sedis</taxon>
        <taxon>Mucoromycota</taxon>
        <taxon>Mucoromycotina</taxon>
        <taxon>Mucoromycetes</taxon>
        <taxon>Mucorales</taxon>
        <taxon>Lichtheimiaceae</taxon>
        <taxon>Circinella</taxon>
    </lineage>
</organism>
<dbReference type="GO" id="GO:0007015">
    <property type="term" value="P:actin filament organization"/>
    <property type="evidence" value="ECO:0007669"/>
    <property type="project" value="InterPro"/>
</dbReference>
<dbReference type="EMBL" id="JAEPRB010000242">
    <property type="protein sequence ID" value="KAG2218252.1"/>
    <property type="molecule type" value="Genomic_DNA"/>
</dbReference>
<dbReference type="CDD" id="cd16980">
    <property type="entry name" value="VHS_Lsb5"/>
    <property type="match status" value="1"/>
</dbReference>
<feature type="compositionally biased region" description="Polar residues" evidence="1">
    <location>
        <begin position="178"/>
        <end position="213"/>
    </location>
</feature>
<gene>
    <name evidence="3" type="ORF">INT45_006253</name>
</gene>
<accession>A0A8H7RVY4</accession>
<dbReference type="GO" id="GO:0051666">
    <property type="term" value="P:actin cortical patch localization"/>
    <property type="evidence" value="ECO:0007669"/>
    <property type="project" value="TreeGrafter"/>
</dbReference>
<dbReference type="AlphaFoldDB" id="A0A8H7RVY4"/>